<evidence type="ECO:0000256" key="1">
    <source>
        <dbReference type="SAM" id="MobiDB-lite"/>
    </source>
</evidence>
<keyword evidence="4" id="KW-1185">Reference proteome</keyword>
<gene>
    <name evidence="3" type="ORF">TWF481_003148</name>
</gene>
<dbReference type="Pfam" id="PF00651">
    <property type="entry name" value="BTB"/>
    <property type="match status" value="1"/>
</dbReference>
<evidence type="ECO:0000313" key="3">
    <source>
        <dbReference type="EMBL" id="KAK6495120.1"/>
    </source>
</evidence>
<feature type="region of interest" description="Disordered" evidence="1">
    <location>
        <begin position="1"/>
        <end position="20"/>
    </location>
</feature>
<dbReference type="EMBL" id="JAVHJL010000013">
    <property type="protein sequence ID" value="KAK6495120.1"/>
    <property type="molecule type" value="Genomic_DNA"/>
</dbReference>
<protein>
    <recommendedName>
        <fullName evidence="2">BTB domain-containing protein</fullName>
    </recommendedName>
</protein>
<comment type="caution">
    <text evidence="3">The sequence shown here is derived from an EMBL/GenBank/DDBJ whole genome shotgun (WGS) entry which is preliminary data.</text>
</comment>
<dbReference type="Gene3D" id="3.30.710.10">
    <property type="entry name" value="Potassium Channel Kv1.1, Chain A"/>
    <property type="match status" value="1"/>
</dbReference>
<name>A0AAV9VPG0_9PEZI</name>
<dbReference type="AlphaFoldDB" id="A0AAV9VPG0"/>
<evidence type="ECO:0000313" key="4">
    <source>
        <dbReference type="Proteomes" id="UP001370758"/>
    </source>
</evidence>
<accession>A0AAV9VPG0</accession>
<dbReference type="CDD" id="cd18186">
    <property type="entry name" value="BTB_POZ_ZBTB_KLHL-like"/>
    <property type="match status" value="1"/>
</dbReference>
<dbReference type="InterPro" id="IPR011333">
    <property type="entry name" value="SKP1/BTB/POZ_sf"/>
</dbReference>
<feature type="domain" description="BTB" evidence="2">
    <location>
        <begin position="30"/>
        <end position="126"/>
    </location>
</feature>
<sequence length="261" mass="29405">MSPRDSSAHPRKSTAHESRENAIHSVVPNDEFADQVVSVGMTVFKLHSAITGTQSQYFRRNREAIRIKNRLGQPFPIEGVWYGTFKRVLRWLYFGEGAKASDDLNTLGFLFEIAMFLEIKALSTQVLALVESPEYSKEFPGEDELSALIFLDQLYIYKDKYQQHGKVLERLCTRLITSVSAESLVDFYRGPKISFNFQLSLRKQLRAGKFVANPPTTVADPPNPGSIHVVIEMGNSGVMQEELGGDCCRDSMYCNCNCSEC</sequence>
<organism evidence="3 4">
    <name type="scientific">Arthrobotrys musiformis</name>
    <dbReference type="NCBI Taxonomy" id="47236"/>
    <lineage>
        <taxon>Eukaryota</taxon>
        <taxon>Fungi</taxon>
        <taxon>Dikarya</taxon>
        <taxon>Ascomycota</taxon>
        <taxon>Pezizomycotina</taxon>
        <taxon>Orbiliomycetes</taxon>
        <taxon>Orbiliales</taxon>
        <taxon>Orbiliaceae</taxon>
        <taxon>Arthrobotrys</taxon>
    </lineage>
</organism>
<dbReference type="InterPro" id="IPR000210">
    <property type="entry name" value="BTB/POZ_dom"/>
</dbReference>
<proteinExistence type="predicted"/>
<dbReference type="Proteomes" id="UP001370758">
    <property type="component" value="Unassembled WGS sequence"/>
</dbReference>
<evidence type="ECO:0000259" key="2">
    <source>
        <dbReference type="Pfam" id="PF00651"/>
    </source>
</evidence>
<reference evidence="3 4" key="1">
    <citation type="submission" date="2023-08" db="EMBL/GenBank/DDBJ databases">
        <authorList>
            <person name="Palmer J.M."/>
        </authorList>
    </citation>
    <scope>NUCLEOTIDE SEQUENCE [LARGE SCALE GENOMIC DNA]</scope>
    <source>
        <strain evidence="3 4">TWF481</strain>
    </source>
</reference>
<dbReference type="SUPFAM" id="SSF54695">
    <property type="entry name" value="POZ domain"/>
    <property type="match status" value="1"/>
</dbReference>